<reference evidence="3" key="1">
    <citation type="submission" date="2017-01" db="EMBL/GenBank/DDBJ databases">
        <authorList>
            <person name="Varghese N."/>
            <person name="Submissions S."/>
        </authorList>
    </citation>
    <scope>NUCLEOTIDE SEQUENCE [LARGE SCALE GENOMIC DNA]</scope>
    <source>
        <strain evidence="3">DM9</strain>
    </source>
</reference>
<dbReference type="Gene3D" id="3.10.590.10">
    <property type="entry name" value="ph1033 like domains"/>
    <property type="match status" value="1"/>
</dbReference>
<organism evidence="2 3">
    <name type="scientific">Pontibacter lucknowensis</name>
    <dbReference type="NCBI Taxonomy" id="1077936"/>
    <lineage>
        <taxon>Bacteria</taxon>
        <taxon>Pseudomonadati</taxon>
        <taxon>Bacteroidota</taxon>
        <taxon>Cytophagia</taxon>
        <taxon>Cytophagales</taxon>
        <taxon>Hymenobacteraceae</taxon>
        <taxon>Pontibacter</taxon>
    </lineage>
</organism>
<evidence type="ECO:0000259" key="1">
    <source>
        <dbReference type="Pfam" id="PF01878"/>
    </source>
</evidence>
<dbReference type="STRING" id="1077936.SAMN05421545_0311"/>
<dbReference type="Pfam" id="PF01878">
    <property type="entry name" value="EVE"/>
    <property type="match status" value="1"/>
</dbReference>
<feature type="domain" description="EVE" evidence="1">
    <location>
        <begin position="2"/>
        <end position="131"/>
    </location>
</feature>
<keyword evidence="3" id="KW-1185">Reference proteome</keyword>
<dbReference type="RefSeq" id="WP_076420626.1">
    <property type="nucleotide sequence ID" value="NZ_FTNM01000001.1"/>
</dbReference>
<dbReference type="InterPro" id="IPR047197">
    <property type="entry name" value="THYN1-like_EVE"/>
</dbReference>
<dbReference type="OrthoDB" id="9791347at2"/>
<evidence type="ECO:0000313" key="2">
    <source>
        <dbReference type="EMBL" id="SIQ52313.1"/>
    </source>
</evidence>
<proteinExistence type="predicted"/>
<evidence type="ECO:0000313" key="3">
    <source>
        <dbReference type="Proteomes" id="UP000185924"/>
    </source>
</evidence>
<dbReference type="InterPro" id="IPR015947">
    <property type="entry name" value="PUA-like_sf"/>
</dbReference>
<dbReference type="EMBL" id="FTNM01000001">
    <property type="protein sequence ID" value="SIQ52313.1"/>
    <property type="molecule type" value="Genomic_DNA"/>
</dbReference>
<dbReference type="Proteomes" id="UP000185924">
    <property type="component" value="Unassembled WGS sequence"/>
</dbReference>
<dbReference type="SUPFAM" id="SSF88697">
    <property type="entry name" value="PUA domain-like"/>
    <property type="match status" value="1"/>
</dbReference>
<dbReference type="InterPro" id="IPR052181">
    <property type="entry name" value="5hmC_binding"/>
</dbReference>
<dbReference type="InterPro" id="IPR002740">
    <property type="entry name" value="EVE_domain"/>
</dbReference>
<protein>
    <submittedName>
        <fullName evidence="2">Predicted RNA-binding protein, contains PUA-like domain</fullName>
    </submittedName>
</protein>
<accession>A0A1N6TG59</accession>
<dbReference type="PANTHER" id="PTHR14087:SF7">
    <property type="entry name" value="THYMOCYTE NUCLEAR PROTEIN 1"/>
    <property type="match status" value="1"/>
</dbReference>
<gene>
    <name evidence="2" type="ORF">SAMN05421545_0311</name>
</gene>
<dbReference type="AlphaFoldDB" id="A0A1N6TG59"/>
<name>A0A1N6TG59_9BACT</name>
<sequence>MQYWLVKSEPEAYSWARFVQEGRACWDGVRNYQARNNLQQMQPGDLVLFYHSVSEKAIVGMAKVDKPAYPDPTADDPKWMAVDLVPVRDFKDPVTLDQIKNDSRLENIALLRQSRLSVMPLKAEEFDVLLALGN</sequence>
<dbReference type="PANTHER" id="PTHR14087">
    <property type="entry name" value="THYMOCYTE NUCLEAR PROTEIN 1"/>
    <property type="match status" value="1"/>
</dbReference>
<dbReference type="CDD" id="cd21133">
    <property type="entry name" value="EVE"/>
    <property type="match status" value="1"/>
</dbReference>